<keyword evidence="10" id="KW-0269">Exonuclease</keyword>
<evidence type="ECO:0000256" key="13">
    <source>
        <dbReference type="ARBA" id="ARBA00023163"/>
    </source>
</evidence>
<keyword evidence="11" id="KW-0694">RNA-binding</keyword>
<dbReference type="FunFam" id="3.30.420.10:FF:000048">
    <property type="entry name" value="CCR4-associated factor 1, putative"/>
    <property type="match status" value="1"/>
</dbReference>
<evidence type="ECO:0000256" key="6">
    <source>
        <dbReference type="ARBA" id="ARBA00022490"/>
    </source>
</evidence>
<proteinExistence type="inferred from homology"/>
<comment type="caution">
    <text evidence="15">The sequence shown here is derived from an EMBL/GenBank/DDBJ whole genome shotgun (WGS) entry which is preliminary data.</text>
</comment>
<dbReference type="Pfam" id="PF04857">
    <property type="entry name" value="CAF1"/>
    <property type="match status" value="2"/>
</dbReference>
<evidence type="ECO:0000256" key="1">
    <source>
        <dbReference type="ARBA" id="ARBA00001663"/>
    </source>
</evidence>
<evidence type="ECO:0000256" key="3">
    <source>
        <dbReference type="ARBA" id="ARBA00004496"/>
    </source>
</evidence>
<dbReference type="InterPro" id="IPR036397">
    <property type="entry name" value="RNaseH_sf"/>
</dbReference>
<evidence type="ECO:0000256" key="4">
    <source>
        <dbReference type="ARBA" id="ARBA00008372"/>
    </source>
</evidence>
<dbReference type="STRING" id="148818.A0A4Q9LIE1"/>
<dbReference type="GO" id="GO:0005634">
    <property type="term" value="C:nucleus"/>
    <property type="evidence" value="ECO:0007669"/>
    <property type="project" value="UniProtKB-SubCell"/>
</dbReference>
<dbReference type="GO" id="GO:0030014">
    <property type="term" value="C:CCR4-NOT complex"/>
    <property type="evidence" value="ECO:0007669"/>
    <property type="project" value="InterPro"/>
</dbReference>
<comment type="subcellular location">
    <subcellularLocation>
        <location evidence="3">Cytoplasm</location>
    </subcellularLocation>
    <subcellularLocation>
        <location evidence="2">Nucleus</location>
    </subcellularLocation>
</comment>
<dbReference type="Proteomes" id="UP000291404">
    <property type="component" value="Unassembled WGS sequence"/>
</dbReference>
<keyword evidence="9" id="KW-0378">Hydrolase</keyword>
<evidence type="ECO:0000256" key="11">
    <source>
        <dbReference type="ARBA" id="ARBA00022884"/>
    </source>
</evidence>
<keyword evidence="12" id="KW-0805">Transcription regulation</keyword>
<evidence type="ECO:0000256" key="9">
    <source>
        <dbReference type="ARBA" id="ARBA00022801"/>
    </source>
</evidence>
<comment type="catalytic activity">
    <reaction evidence="1">
        <text>Exonucleolytic cleavage of poly(A) to 5'-AMP.</text>
        <dbReference type="EC" id="3.1.13.4"/>
    </reaction>
</comment>
<dbReference type="GO" id="GO:0046872">
    <property type="term" value="F:metal ion binding"/>
    <property type="evidence" value="ECO:0007669"/>
    <property type="project" value="UniProtKB-KW"/>
</dbReference>
<evidence type="ECO:0000256" key="5">
    <source>
        <dbReference type="ARBA" id="ARBA00012161"/>
    </source>
</evidence>
<keyword evidence="7" id="KW-0540">Nuclease</keyword>
<keyword evidence="6" id="KW-0963">Cytoplasm</keyword>
<dbReference type="InterPro" id="IPR012337">
    <property type="entry name" value="RNaseH-like_sf"/>
</dbReference>
<dbReference type="AlphaFoldDB" id="A0A4Q9LIE1"/>
<name>A0A4Q9LIE1_9MICR</name>
<evidence type="ECO:0000256" key="8">
    <source>
        <dbReference type="ARBA" id="ARBA00022723"/>
    </source>
</evidence>
<evidence type="ECO:0000313" key="15">
    <source>
        <dbReference type="EMBL" id="TBU07939.1"/>
    </source>
</evidence>
<dbReference type="Gene3D" id="3.30.420.10">
    <property type="entry name" value="Ribonuclease H-like superfamily/Ribonuclease H"/>
    <property type="match status" value="1"/>
</dbReference>
<evidence type="ECO:0000256" key="2">
    <source>
        <dbReference type="ARBA" id="ARBA00004123"/>
    </source>
</evidence>
<dbReference type="SUPFAM" id="SSF53098">
    <property type="entry name" value="Ribonuclease H-like"/>
    <property type="match status" value="1"/>
</dbReference>
<dbReference type="GO" id="GO:0005737">
    <property type="term" value="C:cytoplasm"/>
    <property type="evidence" value="ECO:0007669"/>
    <property type="project" value="UniProtKB-SubCell"/>
</dbReference>
<evidence type="ECO:0000256" key="7">
    <source>
        <dbReference type="ARBA" id="ARBA00022722"/>
    </source>
</evidence>
<dbReference type="GO" id="GO:0004535">
    <property type="term" value="F:poly(A)-specific ribonuclease activity"/>
    <property type="evidence" value="ECO:0007669"/>
    <property type="project" value="UniProtKB-EC"/>
</dbReference>
<keyword evidence="8" id="KW-0479">Metal-binding</keyword>
<dbReference type="PANTHER" id="PTHR10797">
    <property type="entry name" value="CCR4-NOT TRANSCRIPTION COMPLEX SUBUNIT"/>
    <property type="match status" value="1"/>
</dbReference>
<reference evidence="15 16" key="1">
    <citation type="submission" date="2017-12" db="EMBL/GenBank/DDBJ databases">
        <authorList>
            <person name="Pombert J.-F."/>
            <person name="Haag K.L."/>
            <person name="Ebert D."/>
        </authorList>
    </citation>
    <scope>NUCLEOTIDE SEQUENCE [LARGE SCALE GENOMIC DNA]</scope>
    <source>
        <strain evidence="15">BE-OM-2</strain>
    </source>
</reference>
<dbReference type="InterPro" id="IPR006941">
    <property type="entry name" value="RNase_CAF1"/>
</dbReference>
<dbReference type="GO" id="GO:0003723">
    <property type="term" value="F:RNA binding"/>
    <property type="evidence" value="ECO:0007669"/>
    <property type="project" value="UniProtKB-KW"/>
</dbReference>
<accession>A0A4Q9LIE1</accession>
<dbReference type="VEuPathDB" id="MicrosporidiaDB:CWI39_1150p0010"/>
<organism evidence="15 16">
    <name type="scientific">Hamiltosporidium magnivora</name>
    <dbReference type="NCBI Taxonomy" id="148818"/>
    <lineage>
        <taxon>Eukaryota</taxon>
        <taxon>Fungi</taxon>
        <taxon>Fungi incertae sedis</taxon>
        <taxon>Microsporidia</taxon>
        <taxon>Dubosqiidae</taxon>
        <taxon>Hamiltosporidium</taxon>
    </lineage>
</organism>
<dbReference type="InterPro" id="IPR039637">
    <property type="entry name" value="CNOT7/CNOT8/Pop2"/>
</dbReference>
<comment type="similarity">
    <text evidence="4">Belongs to the CAF1 family.</text>
</comment>
<protein>
    <recommendedName>
        <fullName evidence="5">poly(A)-specific ribonuclease</fullName>
        <ecNumber evidence="5">3.1.13.4</ecNumber>
    </recommendedName>
</protein>
<evidence type="ECO:0000256" key="12">
    <source>
        <dbReference type="ARBA" id="ARBA00023015"/>
    </source>
</evidence>
<gene>
    <name evidence="15" type="ORF">CWI36_0204p0020</name>
</gene>
<evidence type="ECO:0000313" key="16">
    <source>
        <dbReference type="Proteomes" id="UP000291404"/>
    </source>
</evidence>
<evidence type="ECO:0000256" key="14">
    <source>
        <dbReference type="ARBA" id="ARBA00023242"/>
    </source>
</evidence>
<keyword evidence="14" id="KW-0539">Nucleus</keyword>
<keyword evidence="16" id="KW-1185">Reference proteome</keyword>
<sequence>MDESAIKNVWRDNLEDEMAKIRNLINRYKYVSMDTEFPGVVAKPMGNFKTTSSYTYQQLRINVDLLKLIQLGITLSDSDGNKPSPVCTWQFNFEFNLEKDMYSQESIDLLIDAKIDFKKHEMYGISVEEFGELLITSGVVMSEEIVWISFHSSYDFGYLTKILTGNPLPENEEGFFQYLKALFPNFYDMKYLMRTSKYLKNGLQEIADDMKIERLGTQHQAGSDSLLTCFTFFRSRDNMFNGNIDESKNLCRLFGIESKKYLDL</sequence>
<keyword evidence="13" id="KW-0804">Transcription</keyword>
<dbReference type="EC" id="3.1.13.4" evidence="5"/>
<dbReference type="EMBL" id="PITI01000204">
    <property type="protein sequence ID" value="TBU07939.1"/>
    <property type="molecule type" value="Genomic_DNA"/>
</dbReference>
<evidence type="ECO:0000256" key="10">
    <source>
        <dbReference type="ARBA" id="ARBA00022839"/>
    </source>
</evidence>
<dbReference type="VEuPathDB" id="MicrosporidiaDB:CWI36_0204p0020"/>